<keyword evidence="2" id="KW-1185">Reference proteome</keyword>
<feature type="non-terminal residue" evidence="1">
    <location>
        <position position="1"/>
    </location>
</feature>
<dbReference type="OMA" id="HERGRIW"/>
<evidence type="ECO:0000313" key="2">
    <source>
        <dbReference type="Proteomes" id="UP000187609"/>
    </source>
</evidence>
<dbReference type="PANTHER" id="PTHR33710">
    <property type="entry name" value="BNAC02G09200D PROTEIN"/>
    <property type="match status" value="1"/>
</dbReference>
<dbReference type="EMBL" id="MJEQ01037191">
    <property type="protein sequence ID" value="OIS98432.1"/>
    <property type="molecule type" value="Genomic_DNA"/>
</dbReference>
<dbReference type="PANTHER" id="PTHR33710:SF78">
    <property type="entry name" value="ENDONUCLEASE_EXONUCLEASE_PHOSPHATASE DOMAIN-CONTAINING PROTEIN"/>
    <property type="match status" value="1"/>
</dbReference>
<organism evidence="1 2">
    <name type="scientific">Nicotiana attenuata</name>
    <name type="common">Coyote tobacco</name>
    <dbReference type="NCBI Taxonomy" id="49451"/>
    <lineage>
        <taxon>Eukaryota</taxon>
        <taxon>Viridiplantae</taxon>
        <taxon>Streptophyta</taxon>
        <taxon>Embryophyta</taxon>
        <taxon>Tracheophyta</taxon>
        <taxon>Spermatophyta</taxon>
        <taxon>Magnoliopsida</taxon>
        <taxon>eudicotyledons</taxon>
        <taxon>Gunneridae</taxon>
        <taxon>Pentapetalae</taxon>
        <taxon>asterids</taxon>
        <taxon>lamiids</taxon>
        <taxon>Solanales</taxon>
        <taxon>Solanaceae</taxon>
        <taxon>Nicotianoideae</taxon>
        <taxon>Nicotianeae</taxon>
        <taxon>Nicotiana</taxon>
    </lineage>
</organism>
<accession>A0A1J6ITF4</accession>
<evidence type="ECO:0000313" key="1">
    <source>
        <dbReference type="EMBL" id="OIS98432.1"/>
    </source>
</evidence>
<proteinExistence type="predicted"/>
<evidence type="ECO:0008006" key="3">
    <source>
        <dbReference type="Google" id="ProtNLM"/>
    </source>
</evidence>
<dbReference type="InterPro" id="IPR036691">
    <property type="entry name" value="Endo/exonu/phosph_ase_sf"/>
</dbReference>
<dbReference type="Gene3D" id="3.60.10.10">
    <property type="entry name" value="Endonuclease/exonuclease/phosphatase"/>
    <property type="match status" value="1"/>
</dbReference>
<dbReference type="AlphaFoldDB" id="A0A1J6ITF4"/>
<dbReference type="SUPFAM" id="SSF56219">
    <property type="entry name" value="DNase I-like"/>
    <property type="match status" value="1"/>
</dbReference>
<gene>
    <name evidence="1" type="ORF">A4A49_60914</name>
</gene>
<dbReference type="Gramene" id="OIS98432">
    <property type="protein sequence ID" value="OIS98432"/>
    <property type="gene ID" value="A4A49_60914"/>
</dbReference>
<dbReference type="STRING" id="49451.A0A1J6ITF4"/>
<dbReference type="Proteomes" id="UP000187609">
    <property type="component" value="Unassembled WGS sequence"/>
</dbReference>
<feature type="non-terminal residue" evidence="1">
    <location>
        <position position="395"/>
    </location>
</feature>
<reference evidence="1" key="1">
    <citation type="submission" date="2016-11" db="EMBL/GenBank/DDBJ databases">
        <title>The genome of Nicotiana attenuata.</title>
        <authorList>
            <person name="Xu S."/>
            <person name="Brockmoeller T."/>
            <person name="Gaquerel E."/>
            <person name="Navarro A."/>
            <person name="Kuhl H."/>
            <person name="Gase K."/>
            <person name="Ling Z."/>
            <person name="Zhou W."/>
            <person name="Kreitzer C."/>
            <person name="Stanke M."/>
            <person name="Tang H."/>
            <person name="Lyons E."/>
            <person name="Pandey P."/>
            <person name="Pandey S.P."/>
            <person name="Timmermann B."/>
            <person name="Baldwin I.T."/>
        </authorList>
    </citation>
    <scope>NUCLEOTIDE SEQUENCE [LARGE SCALE GENOMIC DNA]</scope>
    <source>
        <strain evidence="1">UT</strain>
    </source>
</reference>
<protein>
    <recommendedName>
        <fullName evidence="3">Endonuclease/exonuclease/phosphatase domain-containing protein</fullName>
    </recommendedName>
</protein>
<comment type="caution">
    <text evidence="1">The sequence shown here is derived from an EMBL/GenBank/DDBJ whole genome shotgun (WGS) entry which is preliminary data.</text>
</comment>
<name>A0A1J6ITF4_NICAT</name>
<sequence length="395" mass="46794">NMFNGREYITNLEVHYNGRIWLTWSPDYFQVSVINVTAQAVTCRVTNICEQTNYIMTIVYEYNSKEERKEFWSYLRDISQRNHMPWLIVGDFNTVLKQDDRIGGNPIIIGEIIDFHDCMEECGLIEIPQSGSRYTWSDRHERGRIWSKIDCVFVKIEWLDTMHVYSTKFLLEGITDHSPVIIAKVISHQVKRRKPFMFCNTWSQHPEFLNKVKETWRQQINEGIEKKTERDRDALERTQIALQQCLRDQNLQREEAKSYQKFRHSSYMAELYLQQRSKATRLQQAITQVQDKYREVQTDQESIAGIMVDFYKELLGKKENQRTKTFNDFLRNGNVLTISQQLDMLKPYTEKDVKKIMFSIDKNKNSGPDGYGGDFFKAAWTIIWGDVTTAILEFF</sequence>